<dbReference type="SUPFAM" id="SSF53146">
    <property type="entry name" value="Nitrogenase accessory factor-like"/>
    <property type="match status" value="1"/>
</dbReference>
<evidence type="ECO:0000313" key="3">
    <source>
        <dbReference type="EMBL" id="SFG26528.1"/>
    </source>
</evidence>
<dbReference type="PANTHER" id="PTHR42983:SF1">
    <property type="entry name" value="IRON-MOLYBDENUM PROTEIN"/>
    <property type="match status" value="1"/>
</dbReference>
<dbReference type="AlphaFoldDB" id="A0A1I2QE02"/>
<dbReference type="EMBL" id="FOOX01000003">
    <property type="protein sequence ID" value="SFG26528.1"/>
    <property type="molecule type" value="Genomic_DNA"/>
</dbReference>
<evidence type="ECO:0000313" key="4">
    <source>
        <dbReference type="Proteomes" id="UP000199337"/>
    </source>
</evidence>
<feature type="domain" description="Dinitrogenase iron-molybdenum cofactor biosynthesis" evidence="2">
    <location>
        <begin position="12"/>
        <end position="100"/>
    </location>
</feature>
<evidence type="ECO:0000259" key="2">
    <source>
        <dbReference type="Pfam" id="PF02579"/>
    </source>
</evidence>
<keyword evidence="4" id="KW-1185">Reference proteome</keyword>
<dbReference type="Proteomes" id="UP000199337">
    <property type="component" value="Unassembled WGS sequence"/>
</dbReference>
<dbReference type="InterPro" id="IPR003731">
    <property type="entry name" value="Di-Nase_FeMo-co_biosynth"/>
</dbReference>
<gene>
    <name evidence="3" type="ORF">SAMN05660649_01198</name>
</gene>
<dbReference type="Pfam" id="PF02579">
    <property type="entry name" value="Nitro_FeMo-Co"/>
    <property type="match status" value="1"/>
</dbReference>
<dbReference type="STRING" id="341036.SAMN05660649_01198"/>
<dbReference type="InterPro" id="IPR036105">
    <property type="entry name" value="DiNase_FeMo-co_biosyn_sf"/>
</dbReference>
<evidence type="ECO:0000256" key="1">
    <source>
        <dbReference type="SAM" id="MobiDB-lite"/>
    </source>
</evidence>
<name>A0A1I2QE02_9FIRM</name>
<organism evidence="3 4">
    <name type="scientific">Desulfotruncus arcticus DSM 17038</name>
    <dbReference type="NCBI Taxonomy" id="1121424"/>
    <lineage>
        <taxon>Bacteria</taxon>
        <taxon>Bacillati</taxon>
        <taxon>Bacillota</taxon>
        <taxon>Clostridia</taxon>
        <taxon>Eubacteriales</taxon>
        <taxon>Desulfallaceae</taxon>
        <taxon>Desulfotruncus</taxon>
    </lineage>
</organism>
<feature type="region of interest" description="Disordered" evidence="1">
    <location>
        <begin position="107"/>
        <end position="128"/>
    </location>
</feature>
<dbReference type="PANTHER" id="PTHR42983">
    <property type="entry name" value="DINITROGENASE IRON-MOLYBDENUM COFACTOR PROTEIN-RELATED"/>
    <property type="match status" value="1"/>
</dbReference>
<reference evidence="4" key="1">
    <citation type="submission" date="2016-10" db="EMBL/GenBank/DDBJ databases">
        <authorList>
            <person name="Varghese N."/>
            <person name="Submissions S."/>
        </authorList>
    </citation>
    <scope>NUCLEOTIDE SEQUENCE [LARGE SCALE GENOMIC DNA]</scope>
    <source>
        <strain evidence="4">DSM 17038</strain>
    </source>
</reference>
<dbReference type="Gene3D" id="3.30.420.130">
    <property type="entry name" value="Dinitrogenase iron-molybdenum cofactor biosynthesis domain"/>
    <property type="match status" value="1"/>
</dbReference>
<accession>A0A1I2QE02</accession>
<proteinExistence type="predicted"/>
<protein>
    <submittedName>
        <fullName evidence="3">Predicted Fe-Mo cluster-binding protein, NifX family</fullName>
    </submittedName>
</protein>
<sequence>MVVKIAIPSEYGHVNQHFGMSKEFTIVELDGDKIVSQKIVSADNLQHNHSGLAGLMKDEAVNAVIVGGIGAHALSALEESGLNVVSGGSGKISDVVARFARGELTGRPQGCNHHHGDDHHHEGGCHHN</sequence>
<feature type="compositionally biased region" description="Basic and acidic residues" evidence="1">
    <location>
        <begin position="114"/>
        <end position="128"/>
    </location>
</feature>